<dbReference type="EMBL" id="MRDB01000040">
    <property type="protein sequence ID" value="RKL33449.1"/>
    <property type="molecule type" value="Genomic_DNA"/>
</dbReference>
<organism evidence="1 2">
    <name type="scientific">Gibberella intermedia</name>
    <name type="common">Bulb rot disease fungus</name>
    <name type="synonym">Fusarium proliferatum</name>
    <dbReference type="NCBI Taxonomy" id="948311"/>
    <lineage>
        <taxon>Eukaryota</taxon>
        <taxon>Fungi</taxon>
        <taxon>Dikarya</taxon>
        <taxon>Ascomycota</taxon>
        <taxon>Pezizomycotina</taxon>
        <taxon>Sordariomycetes</taxon>
        <taxon>Hypocreomycetidae</taxon>
        <taxon>Hypocreales</taxon>
        <taxon>Nectriaceae</taxon>
        <taxon>Fusarium</taxon>
        <taxon>Fusarium fujikuroi species complex</taxon>
    </lineage>
</organism>
<comment type="caution">
    <text evidence="1">The sequence shown here is derived from an EMBL/GenBank/DDBJ whole genome shotgun (WGS) entry which is preliminary data.</text>
</comment>
<proteinExistence type="predicted"/>
<accession>A0A420SVZ1</accession>
<evidence type="ECO:0000313" key="1">
    <source>
        <dbReference type="EMBL" id="RKL33449.1"/>
    </source>
</evidence>
<name>A0A420SVZ1_GIBIN</name>
<protein>
    <submittedName>
        <fullName evidence="1">Uncharacterized protein</fullName>
    </submittedName>
</protein>
<reference evidence="1 2" key="1">
    <citation type="journal article" date="2018" name="Sci. Rep.">
        <title>Characterisation of pathogen-specific regions and novel effector candidates in Fusarium oxysporum f. sp. cepae.</title>
        <authorList>
            <person name="Armitage A.D."/>
            <person name="Taylor A."/>
            <person name="Sobczyk M.K."/>
            <person name="Baxter L."/>
            <person name="Greenfield B.P."/>
            <person name="Bates H.J."/>
            <person name="Wilson F."/>
            <person name="Jackson A.C."/>
            <person name="Ott S."/>
            <person name="Harrison R.J."/>
            <person name="Clarkson J.P."/>
        </authorList>
    </citation>
    <scope>NUCLEOTIDE SEQUENCE [LARGE SCALE GENOMIC DNA]</scope>
    <source>
        <strain evidence="1 2">Fp_A8</strain>
    </source>
</reference>
<sequence length="765" mass="84010">MANTLTLSSAAVAGGPFEQQGSIDWVQIARMSVSVPISILARVTAADVSPLTIVVGQEMSSLFRMSATGHERLIKALGELKSFSAIGDAIWFGFGIKHIVRVLAETNKGLACLTLCGCLSEIHPPKACAEILIRLASVCDAPEDLRPSPSQWINLVEACSGTLKSTTFACIAEQFMAFHQHSFVEECRDEAEDVARALLAVARVSSGVLSSVTLTGGRSCGWIAAIGLYFLGLEVEIRSANNASIYKSTTDDDSIRILVIYGPAQSSNQVQVNGTTYFINSLDSLTLSYEQRFDSVMSGTFHWGNCLSTTFGDSFGQLLEAKEDFGQLIGAAALVFQGLASSIPSSKFDCRDWIRWFDFQQSQYGTGFAHSVTSLFPELSPIRPYIRLNMGTSIDHSVEAYEQAYETLAGTCRCCHCRINDLNPQLFCLPVLAETIIFLTWNISALRIHADLKPYHSGLIFIYQINAGEAMTDSSFGKRYEARTHRKACRGSLSQLIQLLDLASIYHTAQFLFTNDLYPLRVCKAFSATSVGGVCFYFNILREVSDRPENAMTLHVIPGVIQTKAGRTYSFITDRTGPRPDGLLGFDWTDNFSYQRTVEYKIDYQASIIEALGGNITIPFLGIDTGSSDMNVRLFVEESTGGLLVDLHFLSSAGNCRVEVYALLKEIIERSGLVSCAHRDCVRAEQVNCDVSVIDGEGSVPDNLQPRVYVRRLAGNSLARCVGLLLNREWMDTPILRQGECIPCCIRTAANMRYDGQSSPSYVIL</sequence>
<dbReference type="Proteomes" id="UP000283569">
    <property type="component" value="Unassembled WGS sequence"/>
</dbReference>
<evidence type="ECO:0000313" key="2">
    <source>
        <dbReference type="Proteomes" id="UP000283569"/>
    </source>
</evidence>
<dbReference type="AlphaFoldDB" id="A0A420SVZ1"/>
<gene>
    <name evidence="1" type="ORF">BFJ72_g9965</name>
</gene>